<dbReference type="GO" id="GO:0007166">
    <property type="term" value="P:cell surface receptor signaling pathway"/>
    <property type="evidence" value="ECO:0007669"/>
    <property type="project" value="InterPro"/>
</dbReference>
<feature type="transmembrane region" description="Helical" evidence="5">
    <location>
        <begin position="180"/>
        <end position="204"/>
    </location>
</feature>
<proteinExistence type="predicted"/>
<evidence type="ECO:0000256" key="3">
    <source>
        <dbReference type="ARBA" id="ARBA00022989"/>
    </source>
</evidence>
<dbReference type="Gene3D" id="1.20.1070.10">
    <property type="entry name" value="Rhodopsin 7-helix transmembrane proteins"/>
    <property type="match status" value="1"/>
</dbReference>
<dbReference type="GO" id="GO:0005886">
    <property type="term" value="C:plasma membrane"/>
    <property type="evidence" value="ECO:0007669"/>
    <property type="project" value="TreeGrafter"/>
</dbReference>
<dbReference type="OrthoDB" id="2122879at2759"/>
<dbReference type="Proteomes" id="UP000193411">
    <property type="component" value="Unassembled WGS sequence"/>
</dbReference>
<dbReference type="GO" id="GO:0007189">
    <property type="term" value="P:adenylate cyclase-activating G protein-coupled receptor signaling pathway"/>
    <property type="evidence" value="ECO:0007669"/>
    <property type="project" value="TreeGrafter"/>
</dbReference>
<feature type="transmembrane region" description="Helical" evidence="5">
    <location>
        <begin position="6"/>
        <end position="32"/>
    </location>
</feature>
<gene>
    <name evidence="7" type="ORF">BCR44DRAFT_1070305</name>
</gene>
<dbReference type="PROSITE" id="PS50261">
    <property type="entry name" value="G_PROTEIN_RECEP_F2_4"/>
    <property type="match status" value="1"/>
</dbReference>
<sequence>MPTSSIVLSFGFLASALWATLLALNVYLVVVRKTPVVTIRNAEWVYHLVAWGVPFLVAGIPLVFHPQSTRKDPFYGDARLWCWITSDWSEYRLWFFYIPIWIAFLITLGVYAIVCIQVCQSFPLSSDVPELASNRHSMQARNRLSTKTALYLTAFFLSYSGASINRVASVFLGTEEFSLYVLHALTIPSIGTFSALAYFGHRLLGNCPCRSRRKELPYQQGDITAAQGTANDFSSDWDARSMTGHTELAVSVGVQACPSITYYGSSEQEPPLPKHVPRAIGLVFNLNQRYLRQRRVDCDRKYMANKIEAAKLCRLRVWGNIKYCQAPFPLGYSIGRPQQR</sequence>
<keyword evidence="2 5" id="KW-0812">Transmembrane</keyword>
<accession>A0A1Y2H4T4</accession>
<protein>
    <recommendedName>
        <fullName evidence="6">G-protein coupled receptors family 2 profile 2 domain-containing protein</fullName>
    </recommendedName>
</protein>
<evidence type="ECO:0000256" key="2">
    <source>
        <dbReference type="ARBA" id="ARBA00022692"/>
    </source>
</evidence>
<reference evidence="7 8" key="1">
    <citation type="submission" date="2016-07" db="EMBL/GenBank/DDBJ databases">
        <title>Pervasive Adenine N6-methylation of Active Genes in Fungi.</title>
        <authorList>
            <consortium name="DOE Joint Genome Institute"/>
            <person name="Mondo S.J."/>
            <person name="Dannebaum R.O."/>
            <person name="Kuo R.C."/>
            <person name="Labutti K."/>
            <person name="Haridas S."/>
            <person name="Kuo A."/>
            <person name="Salamov A."/>
            <person name="Ahrendt S.R."/>
            <person name="Lipzen A."/>
            <person name="Sullivan W."/>
            <person name="Andreopoulos W.B."/>
            <person name="Clum A."/>
            <person name="Lindquist E."/>
            <person name="Daum C."/>
            <person name="Ramamoorthy G.K."/>
            <person name="Gryganskyi A."/>
            <person name="Culley D."/>
            <person name="Magnuson J.K."/>
            <person name="James T.Y."/>
            <person name="O'Malley M.A."/>
            <person name="Stajich J.E."/>
            <person name="Spatafora J.W."/>
            <person name="Visel A."/>
            <person name="Grigoriev I.V."/>
        </authorList>
    </citation>
    <scope>NUCLEOTIDE SEQUENCE [LARGE SCALE GENOMIC DNA]</scope>
    <source>
        <strain evidence="7 8">PL171</strain>
    </source>
</reference>
<dbReference type="InterPro" id="IPR017981">
    <property type="entry name" value="GPCR_2-like_7TM"/>
</dbReference>
<feature type="transmembrane region" description="Helical" evidence="5">
    <location>
        <begin position="44"/>
        <end position="64"/>
    </location>
</feature>
<evidence type="ECO:0000313" key="8">
    <source>
        <dbReference type="Proteomes" id="UP000193411"/>
    </source>
</evidence>
<comment type="caution">
    <text evidence="7">The sequence shown here is derived from an EMBL/GenBank/DDBJ whole genome shotgun (WGS) entry which is preliminary data.</text>
</comment>
<dbReference type="AlphaFoldDB" id="A0A1Y2H4T4"/>
<evidence type="ECO:0000259" key="6">
    <source>
        <dbReference type="PROSITE" id="PS50261"/>
    </source>
</evidence>
<dbReference type="PANTHER" id="PTHR23112">
    <property type="entry name" value="G PROTEIN-COUPLED RECEPTOR 157-RELATED"/>
    <property type="match status" value="1"/>
</dbReference>
<dbReference type="EMBL" id="MCFL01000161">
    <property type="protein sequence ID" value="ORZ29545.1"/>
    <property type="molecule type" value="Genomic_DNA"/>
</dbReference>
<keyword evidence="3 5" id="KW-1133">Transmembrane helix</keyword>
<feature type="domain" description="G-protein coupled receptors family 2 profile 2" evidence="6">
    <location>
        <begin position="1"/>
        <end position="106"/>
    </location>
</feature>
<dbReference type="GO" id="GO:0004930">
    <property type="term" value="F:G protein-coupled receptor activity"/>
    <property type="evidence" value="ECO:0007669"/>
    <property type="project" value="TreeGrafter"/>
</dbReference>
<evidence type="ECO:0000256" key="1">
    <source>
        <dbReference type="ARBA" id="ARBA00004141"/>
    </source>
</evidence>
<evidence type="ECO:0000256" key="5">
    <source>
        <dbReference type="SAM" id="Phobius"/>
    </source>
</evidence>
<organism evidence="7 8">
    <name type="scientific">Catenaria anguillulae PL171</name>
    <dbReference type="NCBI Taxonomy" id="765915"/>
    <lineage>
        <taxon>Eukaryota</taxon>
        <taxon>Fungi</taxon>
        <taxon>Fungi incertae sedis</taxon>
        <taxon>Blastocladiomycota</taxon>
        <taxon>Blastocladiomycetes</taxon>
        <taxon>Blastocladiales</taxon>
        <taxon>Catenariaceae</taxon>
        <taxon>Catenaria</taxon>
    </lineage>
</organism>
<keyword evidence="4 5" id="KW-0472">Membrane</keyword>
<keyword evidence="8" id="KW-1185">Reference proteome</keyword>
<feature type="transmembrane region" description="Helical" evidence="5">
    <location>
        <begin position="94"/>
        <end position="116"/>
    </location>
</feature>
<feature type="transmembrane region" description="Helical" evidence="5">
    <location>
        <begin position="148"/>
        <end position="168"/>
    </location>
</feature>
<comment type="subcellular location">
    <subcellularLocation>
        <location evidence="1">Membrane</location>
        <topology evidence="1">Multi-pass membrane protein</topology>
    </subcellularLocation>
</comment>
<dbReference type="PANTHER" id="PTHR23112:SF0">
    <property type="entry name" value="TRANSMEMBRANE PROTEIN 116"/>
    <property type="match status" value="1"/>
</dbReference>
<evidence type="ECO:0000313" key="7">
    <source>
        <dbReference type="EMBL" id="ORZ29545.1"/>
    </source>
</evidence>
<dbReference type="Pfam" id="PF05462">
    <property type="entry name" value="Dicty_CAR"/>
    <property type="match status" value="1"/>
</dbReference>
<name>A0A1Y2H4T4_9FUNG</name>
<dbReference type="SUPFAM" id="SSF81321">
    <property type="entry name" value="Family A G protein-coupled receptor-like"/>
    <property type="match status" value="1"/>
</dbReference>
<evidence type="ECO:0000256" key="4">
    <source>
        <dbReference type="ARBA" id="ARBA00023136"/>
    </source>
</evidence>
<dbReference type="STRING" id="765915.A0A1Y2H4T4"/>